<gene>
    <name evidence="2" type="ORF">L211DRAFT_125631</name>
</gene>
<keyword evidence="1" id="KW-0732">Signal</keyword>
<evidence type="ECO:0000313" key="2">
    <source>
        <dbReference type="EMBL" id="RPB18266.1"/>
    </source>
</evidence>
<sequence>MDHAPRLPPWVCHFFVLMLGVVLPTSLSPTSSQSDFIYPFLLLRSRSKGEGRTRENPSQIRFTSTSAQPAVEHLVAG</sequence>
<dbReference type="AlphaFoldDB" id="A0A3N4L6R0"/>
<feature type="chain" id="PRO_5017939801" description="Secreted protein" evidence="1">
    <location>
        <begin position="33"/>
        <end position="77"/>
    </location>
</feature>
<name>A0A3N4L6R0_9PEZI</name>
<organism evidence="2 3">
    <name type="scientific">Terfezia boudieri ATCC MYA-4762</name>
    <dbReference type="NCBI Taxonomy" id="1051890"/>
    <lineage>
        <taxon>Eukaryota</taxon>
        <taxon>Fungi</taxon>
        <taxon>Dikarya</taxon>
        <taxon>Ascomycota</taxon>
        <taxon>Pezizomycotina</taxon>
        <taxon>Pezizomycetes</taxon>
        <taxon>Pezizales</taxon>
        <taxon>Pezizaceae</taxon>
        <taxon>Terfezia</taxon>
    </lineage>
</organism>
<keyword evidence="3" id="KW-1185">Reference proteome</keyword>
<evidence type="ECO:0000313" key="3">
    <source>
        <dbReference type="Proteomes" id="UP000267821"/>
    </source>
</evidence>
<evidence type="ECO:0008006" key="4">
    <source>
        <dbReference type="Google" id="ProtNLM"/>
    </source>
</evidence>
<accession>A0A3N4L6R0</accession>
<feature type="signal peptide" evidence="1">
    <location>
        <begin position="1"/>
        <end position="32"/>
    </location>
</feature>
<reference evidence="2 3" key="1">
    <citation type="journal article" date="2018" name="Nat. Ecol. Evol.">
        <title>Pezizomycetes genomes reveal the molecular basis of ectomycorrhizal truffle lifestyle.</title>
        <authorList>
            <person name="Murat C."/>
            <person name="Payen T."/>
            <person name="Noel B."/>
            <person name="Kuo A."/>
            <person name="Morin E."/>
            <person name="Chen J."/>
            <person name="Kohler A."/>
            <person name="Krizsan K."/>
            <person name="Balestrini R."/>
            <person name="Da Silva C."/>
            <person name="Montanini B."/>
            <person name="Hainaut M."/>
            <person name="Levati E."/>
            <person name="Barry K.W."/>
            <person name="Belfiori B."/>
            <person name="Cichocki N."/>
            <person name="Clum A."/>
            <person name="Dockter R.B."/>
            <person name="Fauchery L."/>
            <person name="Guy J."/>
            <person name="Iotti M."/>
            <person name="Le Tacon F."/>
            <person name="Lindquist E.A."/>
            <person name="Lipzen A."/>
            <person name="Malagnac F."/>
            <person name="Mello A."/>
            <person name="Molinier V."/>
            <person name="Miyauchi S."/>
            <person name="Poulain J."/>
            <person name="Riccioni C."/>
            <person name="Rubini A."/>
            <person name="Sitrit Y."/>
            <person name="Splivallo R."/>
            <person name="Traeger S."/>
            <person name="Wang M."/>
            <person name="Zifcakova L."/>
            <person name="Wipf D."/>
            <person name="Zambonelli A."/>
            <person name="Paolocci F."/>
            <person name="Nowrousian M."/>
            <person name="Ottonello S."/>
            <person name="Baldrian P."/>
            <person name="Spatafora J.W."/>
            <person name="Henrissat B."/>
            <person name="Nagy L.G."/>
            <person name="Aury J.M."/>
            <person name="Wincker P."/>
            <person name="Grigoriev I.V."/>
            <person name="Bonfante P."/>
            <person name="Martin F.M."/>
        </authorList>
    </citation>
    <scope>NUCLEOTIDE SEQUENCE [LARGE SCALE GENOMIC DNA]</scope>
    <source>
        <strain evidence="2 3">ATCC MYA-4762</strain>
    </source>
</reference>
<proteinExistence type="predicted"/>
<dbReference type="EMBL" id="ML121653">
    <property type="protein sequence ID" value="RPB18266.1"/>
    <property type="molecule type" value="Genomic_DNA"/>
</dbReference>
<dbReference type="InParanoid" id="A0A3N4L6R0"/>
<protein>
    <recommendedName>
        <fullName evidence="4">Secreted protein</fullName>
    </recommendedName>
</protein>
<evidence type="ECO:0000256" key="1">
    <source>
        <dbReference type="SAM" id="SignalP"/>
    </source>
</evidence>
<dbReference type="Proteomes" id="UP000267821">
    <property type="component" value="Unassembled WGS sequence"/>
</dbReference>